<dbReference type="OrthoDB" id="39175at2759"/>
<comment type="caution">
    <text evidence="3">The sequence shown here is derived from an EMBL/GenBank/DDBJ whole genome shotgun (WGS) entry which is preliminary data.</text>
</comment>
<proteinExistence type="predicted"/>
<dbReference type="EMBL" id="JAEPQZ010000006">
    <property type="protein sequence ID" value="KAG2180153.1"/>
    <property type="molecule type" value="Genomic_DNA"/>
</dbReference>
<reference evidence="3" key="1">
    <citation type="submission" date="2020-12" db="EMBL/GenBank/DDBJ databases">
        <title>Metabolic potential, ecology and presence of endohyphal bacteria is reflected in genomic diversity of Mucoromycotina.</title>
        <authorList>
            <person name="Muszewska A."/>
            <person name="Okrasinska A."/>
            <person name="Steczkiewicz K."/>
            <person name="Drgas O."/>
            <person name="Orlowska M."/>
            <person name="Perlinska-Lenart U."/>
            <person name="Aleksandrzak-Piekarczyk T."/>
            <person name="Szatraj K."/>
            <person name="Zielenkiewicz U."/>
            <person name="Pilsyk S."/>
            <person name="Malc E."/>
            <person name="Mieczkowski P."/>
            <person name="Kruszewska J.S."/>
            <person name="Biernat P."/>
            <person name="Pawlowska J."/>
        </authorList>
    </citation>
    <scope>NUCLEOTIDE SEQUENCE</scope>
    <source>
        <strain evidence="3">WA0000067209</strain>
    </source>
</reference>
<feature type="region of interest" description="Disordered" evidence="2">
    <location>
        <begin position="112"/>
        <end position="157"/>
    </location>
</feature>
<evidence type="ECO:0000313" key="4">
    <source>
        <dbReference type="Proteomes" id="UP000654370"/>
    </source>
</evidence>
<dbReference type="AlphaFoldDB" id="A0A8H7PTY1"/>
<sequence>MAFLLKRGLPIQTTKSTASMYIMPHQKDALRRSCVYDEKANQTRRQSSQPAVQQLPASVASVSSESERRLSTSSDKQSDFACQCDYYKLKIRDLEAHIQSLETKLEWESQLPKHEGLQTDRNKQTQSAGQEKSANPRKRAEATDIRQNGAEPSAKNQSSCNISFANDLYAYIRSHPPSVRANQARAYISDTRLPPLLFDFYNLSSQPHTIWIAFVNCMRTWSRQRHQAPAANKIEHTNKLPLTDNLSCEMLKLHTSHNYLYSSFIDTSKATSGKQPSTNWLSKLSDKPFFKTQTAASGCDETMLVYAIFANVLLSASQSLSISSPDIAEISRQGSEGYYHQAHRIFTSNVFPASHPAHPAEPTMEQLAILTKTSVLLTHYQCATISEEHAFLTFKIGLTFAERLGLHKLSSSSMHNIAIDQVKFADDDSKRLWISSDKVNDEECERLENLWKVMRGWDIWFAVYLDRPPMVESTDAQSSQPLASLKRMDPRDWAVRVVEAYTDNMRSMSQSLITSSCSQLKSMLDNLKAWSSSFITKQGKSGDKSATESAIHLSASILSLYHDILTIQLFRSRALPALKVFGDAAGWVPSKHKSPISLKRRLDTEPESPTPVANNDSGKHDPKKDKPTSKKADVMQQNGKLESSDHSEVKMATACCTMAARSIVETATRIITTHRHCAGAPLVLYPLCLAGTVLLWQYHQRSRMGSSAKLHRKEIVDQESSEILISDDFDFNQVLISFKALTKDISTSFPVAEPVLLVLDEMLGSNNVAGHSPDPSSIGDTPMNDLNYVVSQASQNNHQQQIRQMNMMLQPDWMPEFQPDGMIDMNHSLMQDPMFPSQRHPTGPFPPPNYTHMDMLNLSRGEMDREALGKLDRDYRDNATATNAYTNQSAHMLVLSSQLPMNFAMGQPMYEEQMANFGNKKTTATAREAAEFTSSKSNPGRSAATSKSSAALTRQMWLQQQRQQQENGQFPFEAYSNQMMAHKNASKKSRVDGSYEEISDTNGDNMMKHEFATFAEMAAAEPQVDFVYPSDLNSFLISDQTINHQNNHAAPSDPMSLQHQPQNNVAYSQRAQQQLSHQRSVSQDTPPTTHPYISNTAMASTPHTKLPLPAPKQTYTIQKSWPTTTSSREYVARFNVVETLHPAHPINTSDVPYIGANLVDPNTMSVVPPQSSPGQQQGLTDQHQEVVMQTF</sequence>
<feature type="compositionally biased region" description="Polar residues" evidence="2">
    <location>
        <begin position="43"/>
        <end position="56"/>
    </location>
</feature>
<evidence type="ECO:0000256" key="1">
    <source>
        <dbReference type="SAM" id="Coils"/>
    </source>
</evidence>
<feature type="compositionally biased region" description="Basic and acidic residues" evidence="2">
    <location>
        <begin position="617"/>
        <end position="633"/>
    </location>
</feature>
<feature type="compositionally biased region" description="Polar residues" evidence="2">
    <location>
        <begin position="124"/>
        <end position="133"/>
    </location>
</feature>
<name>A0A8H7PTY1_MORIS</name>
<gene>
    <name evidence="3" type="ORF">INT43_003941</name>
</gene>
<dbReference type="CDD" id="cd12148">
    <property type="entry name" value="fungal_TF_MHR"/>
    <property type="match status" value="1"/>
</dbReference>
<feature type="region of interest" description="Disordered" evidence="2">
    <location>
        <begin position="1044"/>
        <end position="1110"/>
    </location>
</feature>
<dbReference type="Proteomes" id="UP000654370">
    <property type="component" value="Unassembled WGS sequence"/>
</dbReference>
<feature type="region of interest" description="Disordered" evidence="2">
    <location>
        <begin position="39"/>
        <end position="74"/>
    </location>
</feature>
<feature type="coiled-coil region" evidence="1">
    <location>
        <begin position="84"/>
        <end position="111"/>
    </location>
</feature>
<feature type="region of interest" description="Disordered" evidence="2">
    <location>
        <begin position="598"/>
        <end position="644"/>
    </location>
</feature>
<organism evidence="3 4">
    <name type="scientific">Mortierella isabellina</name>
    <name type="common">Filamentous fungus</name>
    <name type="synonym">Umbelopsis isabellina</name>
    <dbReference type="NCBI Taxonomy" id="91625"/>
    <lineage>
        <taxon>Eukaryota</taxon>
        <taxon>Fungi</taxon>
        <taxon>Fungi incertae sedis</taxon>
        <taxon>Mucoromycota</taxon>
        <taxon>Mucoromycotina</taxon>
        <taxon>Umbelopsidomycetes</taxon>
        <taxon>Umbelopsidales</taxon>
        <taxon>Umbelopsidaceae</taxon>
        <taxon>Umbelopsis</taxon>
    </lineage>
</organism>
<feature type="compositionally biased region" description="Polar residues" evidence="2">
    <location>
        <begin position="1044"/>
        <end position="1103"/>
    </location>
</feature>
<keyword evidence="1" id="KW-0175">Coiled coil</keyword>
<protein>
    <recommendedName>
        <fullName evidence="5">Transcription factor domain-containing protein</fullName>
    </recommendedName>
</protein>
<feature type="region of interest" description="Disordered" evidence="2">
    <location>
        <begin position="925"/>
        <end position="966"/>
    </location>
</feature>
<evidence type="ECO:0000256" key="2">
    <source>
        <dbReference type="SAM" id="MobiDB-lite"/>
    </source>
</evidence>
<feature type="compositionally biased region" description="Basic and acidic residues" evidence="2">
    <location>
        <begin position="112"/>
        <end position="123"/>
    </location>
</feature>
<evidence type="ECO:0000313" key="3">
    <source>
        <dbReference type="EMBL" id="KAG2180153.1"/>
    </source>
</evidence>
<keyword evidence="4" id="KW-1185">Reference proteome</keyword>
<feature type="compositionally biased region" description="Low complexity" evidence="2">
    <location>
        <begin position="942"/>
        <end position="966"/>
    </location>
</feature>
<accession>A0A8H7PTY1</accession>
<evidence type="ECO:0008006" key="5">
    <source>
        <dbReference type="Google" id="ProtNLM"/>
    </source>
</evidence>